<dbReference type="InterPro" id="IPR023213">
    <property type="entry name" value="CAT-like_dom_sf"/>
</dbReference>
<organism evidence="2 3">
    <name type="scientific">Vibrio tubiashii ATCC 19109</name>
    <dbReference type="NCBI Taxonomy" id="1051646"/>
    <lineage>
        <taxon>Bacteria</taxon>
        <taxon>Pseudomonadati</taxon>
        <taxon>Pseudomonadota</taxon>
        <taxon>Gammaproteobacteria</taxon>
        <taxon>Vibrionales</taxon>
        <taxon>Vibrionaceae</taxon>
        <taxon>Vibrio</taxon>
        <taxon>Vibrio oreintalis group</taxon>
    </lineage>
</organism>
<evidence type="ECO:0000313" key="2">
    <source>
        <dbReference type="EMBL" id="EGU56739.1"/>
    </source>
</evidence>
<dbReference type="Gene3D" id="3.30.559.10">
    <property type="entry name" value="Chloramphenicol acetyltransferase-like domain"/>
    <property type="match status" value="1"/>
</dbReference>
<evidence type="ECO:0000313" key="3">
    <source>
        <dbReference type="Proteomes" id="UP000003836"/>
    </source>
</evidence>
<dbReference type="EMBL" id="AFWI01000111">
    <property type="protein sequence ID" value="EGU56739.1"/>
    <property type="molecule type" value="Genomic_DNA"/>
</dbReference>
<dbReference type="Proteomes" id="UP000003836">
    <property type="component" value="Unassembled WGS sequence"/>
</dbReference>
<sequence>SRVFDGREEVGFELESYKRSLIEQGFELEQDASSQQLKPLWRVDLVTTGDNEIACIFTIHHILMDGWSTGVLLSELFAHYQNMSLPVVSHDFADYLEWVVQQEPESAQEYWRGYLNGVEAPTMLVEQYGSNTDKLGHVRHNVDFSAEVLSGWQSQLKSSGITLNTLIQGAWLLTLQRYTGQSQPVFGNTVAGRPSSLANSEAMVGLFINTLPVTSMVDWRAKTGEWLADIQEQASAQREFSHVSLSEV</sequence>
<dbReference type="InterPro" id="IPR001242">
    <property type="entry name" value="Condensation_dom"/>
</dbReference>
<gene>
    <name evidence="2" type="ORF">VITU9109_01082</name>
</gene>
<evidence type="ECO:0000259" key="1">
    <source>
        <dbReference type="Pfam" id="PF00668"/>
    </source>
</evidence>
<dbReference type="Gene3D" id="3.30.559.30">
    <property type="entry name" value="Nonribosomal peptide synthetase, condensation domain"/>
    <property type="match status" value="1"/>
</dbReference>
<dbReference type="RefSeq" id="WP_004744148.1">
    <property type="nucleotide sequence ID" value="NZ_AFWI01000111.1"/>
</dbReference>
<dbReference type="Pfam" id="PF00668">
    <property type="entry name" value="Condensation"/>
    <property type="match status" value="1"/>
</dbReference>
<feature type="non-terminal residue" evidence="2">
    <location>
        <position position="1"/>
    </location>
</feature>
<accession>A0ABP2LMV5</accession>
<protein>
    <submittedName>
        <fullName evidence="2">Peptide synthetase</fullName>
    </submittedName>
</protein>
<reference evidence="2 3" key="1">
    <citation type="journal article" date="2012" name="Int. J. Syst. Evol. Microbiol.">
        <title>Vibrio caribbeanicus sp. nov., isolated from the marine sponge Scleritoderma cyanea.</title>
        <authorList>
            <person name="Hoffmann M."/>
            <person name="Monday S.R."/>
            <person name="Allard M.W."/>
            <person name="Strain E.A."/>
            <person name="Whittaker P."/>
            <person name="Naum M."/>
            <person name="McCarthy P.J."/>
            <person name="Lopez J.V."/>
            <person name="Fischer M."/>
            <person name="Brown E.W."/>
        </authorList>
    </citation>
    <scope>NUCLEOTIDE SEQUENCE [LARGE SCALE GENOMIC DNA]</scope>
    <source>
        <strain evidence="2 3">ATCC 19109</strain>
    </source>
</reference>
<dbReference type="PANTHER" id="PTHR45527">
    <property type="entry name" value="NONRIBOSOMAL PEPTIDE SYNTHETASE"/>
    <property type="match status" value="1"/>
</dbReference>
<name>A0ABP2LMV5_9VIBR</name>
<feature type="non-terminal residue" evidence="2">
    <location>
        <position position="248"/>
    </location>
</feature>
<proteinExistence type="predicted"/>
<dbReference type="PANTHER" id="PTHR45527:SF1">
    <property type="entry name" value="FATTY ACID SYNTHASE"/>
    <property type="match status" value="1"/>
</dbReference>
<keyword evidence="3" id="KW-1185">Reference proteome</keyword>
<feature type="domain" description="Condensation" evidence="1">
    <location>
        <begin position="34"/>
        <end position="237"/>
    </location>
</feature>
<comment type="caution">
    <text evidence="2">The sequence shown here is derived from an EMBL/GenBank/DDBJ whole genome shotgun (WGS) entry which is preliminary data.</text>
</comment>
<dbReference type="SUPFAM" id="SSF52777">
    <property type="entry name" value="CoA-dependent acyltransferases"/>
    <property type="match status" value="2"/>
</dbReference>